<comment type="caution">
    <text evidence="1">The sequence shown here is derived from an EMBL/GenBank/DDBJ whole genome shotgun (WGS) entry which is preliminary data.</text>
</comment>
<dbReference type="OrthoDB" id="8435832at2"/>
<reference evidence="2" key="1">
    <citation type="submission" date="2018-05" db="EMBL/GenBank/DDBJ databases">
        <authorList>
            <person name="Li X."/>
        </authorList>
    </citation>
    <scope>NUCLEOTIDE SEQUENCE [LARGE SCALE GENOMIC DNA]</scope>
    <source>
        <strain evidence="2">LX32</strain>
    </source>
</reference>
<name>A0A328AG28_9CAUL</name>
<dbReference type="EMBL" id="QFYQ01000002">
    <property type="protein sequence ID" value="RAK51768.1"/>
    <property type="molecule type" value="Genomic_DNA"/>
</dbReference>
<protein>
    <submittedName>
        <fullName evidence="1">Uncharacterized protein</fullName>
    </submittedName>
</protein>
<proteinExistence type="predicted"/>
<evidence type="ECO:0000313" key="1">
    <source>
        <dbReference type="EMBL" id="RAK51768.1"/>
    </source>
</evidence>
<organism evidence="1 2">
    <name type="scientific">Phenylobacterium soli</name>
    <dbReference type="NCBI Taxonomy" id="2170551"/>
    <lineage>
        <taxon>Bacteria</taxon>
        <taxon>Pseudomonadati</taxon>
        <taxon>Pseudomonadota</taxon>
        <taxon>Alphaproteobacteria</taxon>
        <taxon>Caulobacterales</taxon>
        <taxon>Caulobacteraceae</taxon>
        <taxon>Phenylobacterium</taxon>
    </lineage>
</organism>
<gene>
    <name evidence="1" type="ORF">DJ017_18235</name>
</gene>
<accession>A0A328AG28</accession>
<dbReference type="AlphaFoldDB" id="A0A328AG28"/>
<sequence length="153" mass="17249">MQADAELRASWRARWLAAIREIADLGEQRGAWLNPDADNSHHSFVECMCCYFDDLSLDGEDSYRIRLEEGLLTINEVAAVSPLHAMLLAYSAPAGDDYDHEAILSDPAWWAVAAEAKRTIERLRDLLREPEEVRTLLRPSVEGLRARQNQGTA</sequence>
<evidence type="ECO:0000313" key="2">
    <source>
        <dbReference type="Proteomes" id="UP000249254"/>
    </source>
</evidence>
<keyword evidence="2" id="KW-1185">Reference proteome</keyword>
<dbReference type="Proteomes" id="UP000249254">
    <property type="component" value="Unassembled WGS sequence"/>
</dbReference>
<dbReference type="RefSeq" id="WP_111530330.1">
    <property type="nucleotide sequence ID" value="NZ_JBHRSG010000003.1"/>
</dbReference>